<dbReference type="RefSeq" id="WP_316969025.1">
    <property type="nucleotide sequence ID" value="NZ_JARFPL010000018.1"/>
</dbReference>
<dbReference type="SUPFAM" id="SSF53300">
    <property type="entry name" value="vWA-like"/>
    <property type="match status" value="1"/>
</dbReference>
<keyword evidence="1" id="KW-0472">Membrane</keyword>
<proteinExistence type="predicted"/>
<comment type="caution">
    <text evidence="3">The sequence shown here is derived from an EMBL/GenBank/DDBJ whole genome shotgun (WGS) entry which is preliminary data.</text>
</comment>
<dbReference type="Pfam" id="PF13519">
    <property type="entry name" value="VWA_2"/>
    <property type="match status" value="1"/>
</dbReference>
<dbReference type="SMART" id="SM00327">
    <property type="entry name" value="VWA"/>
    <property type="match status" value="1"/>
</dbReference>
<keyword evidence="1" id="KW-0812">Transmembrane</keyword>
<keyword evidence="1" id="KW-1133">Transmembrane helix</keyword>
<feature type="transmembrane region" description="Helical" evidence="1">
    <location>
        <begin position="12"/>
        <end position="28"/>
    </location>
</feature>
<evidence type="ECO:0000313" key="4">
    <source>
        <dbReference type="Proteomes" id="UP001215956"/>
    </source>
</evidence>
<protein>
    <submittedName>
        <fullName evidence="3">VWA domain-containing protein</fullName>
    </submittedName>
</protein>
<organism evidence="3 4">
    <name type="scientific">Candidatus Methanocrinis alkalitolerans</name>
    <dbReference type="NCBI Taxonomy" id="3033395"/>
    <lineage>
        <taxon>Archaea</taxon>
        <taxon>Methanobacteriati</taxon>
        <taxon>Methanobacteriota</taxon>
        <taxon>Stenosarchaea group</taxon>
        <taxon>Methanomicrobia</taxon>
        <taxon>Methanotrichales</taxon>
        <taxon>Methanotrichaceae</taxon>
        <taxon>Methanocrinis</taxon>
    </lineage>
</organism>
<evidence type="ECO:0000313" key="3">
    <source>
        <dbReference type="EMBL" id="MDF0593321.1"/>
    </source>
</evidence>
<evidence type="ECO:0000259" key="2">
    <source>
        <dbReference type="SMART" id="SM00327"/>
    </source>
</evidence>
<feature type="domain" description="VWFA" evidence="2">
    <location>
        <begin position="360"/>
        <end position="548"/>
    </location>
</feature>
<dbReference type="Proteomes" id="UP001215956">
    <property type="component" value="Unassembled WGS sequence"/>
</dbReference>
<gene>
    <name evidence="3" type="ORF">P0O24_06970</name>
</gene>
<name>A0ABT5XF44_9EURY</name>
<dbReference type="Gene3D" id="3.40.50.880">
    <property type="match status" value="2"/>
</dbReference>
<dbReference type="PANTHER" id="PTHR37947:SF1">
    <property type="entry name" value="BLL2462 PROTEIN"/>
    <property type="match status" value="1"/>
</dbReference>
<evidence type="ECO:0000256" key="1">
    <source>
        <dbReference type="SAM" id="Phobius"/>
    </source>
</evidence>
<feature type="transmembrane region" description="Helical" evidence="1">
    <location>
        <begin position="35"/>
        <end position="54"/>
    </location>
</feature>
<dbReference type="InterPro" id="IPR036465">
    <property type="entry name" value="vWFA_dom_sf"/>
</dbReference>
<dbReference type="SUPFAM" id="SSF52317">
    <property type="entry name" value="Class I glutamine amidotransferase-like"/>
    <property type="match status" value="1"/>
</dbReference>
<dbReference type="Gene3D" id="3.40.50.410">
    <property type="entry name" value="von Willebrand factor, type A domain"/>
    <property type="match status" value="1"/>
</dbReference>
<keyword evidence="4" id="KW-1185">Reference proteome</keyword>
<dbReference type="InterPro" id="IPR002035">
    <property type="entry name" value="VWF_A"/>
</dbReference>
<accession>A0ABT5XF44</accession>
<dbReference type="InterPro" id="IPR029062">
    <property type="entry name" value="Class_I_gatase-like"/>
</dbReference>
<sequence length="795" mass="86924">MEGVYFSEPRLLWLVPLILIGGAASLRWEKNRLLVLSRTAIFVLLVVALANPYVTVTETTEARRPIITVVSDLTASMEIFDRNAAARVHADLPDSQIRTFSGMSTPLGDKILQYAQPGGALLLVTDGYSNQGRDVEEALALARSANTTVFALEMVPTRNDYSVEISGTNTAVLGGDYPFTVVVRSSGGEFQGQLTVRADNSVIYQGRISGEGRSASVKISHRFPSTGTHHLEAAISFPQDATGENDRYQKAVYVVPKPEVLLVAEGSSPLSQVLTDHYRLTVEPAFRRDLLGEGGKRFKAVILDDQKYHPELVGLRDYVREGGGLVVVGGRDSYEFGDYRNSSLEDILPVRSVPSIFEGGKTTVIVMDISGSTRGEMVVGGATFLDYEKSLAIELLKSPEFRDDRVALVVFGTEAFVVFTPILIPGREMMISDRISSLSPQAGAQEESQMDIGLALAWDILNSTGGDGEVIVISDGRIREYPEVFEESARMIRDMEATVHLVEVKSFESSPGSFRDLASRSGAGYHSAVYPGSVTIRAEDRPAEERPPEVDEEEVSAGGYSLSILNQNHYITADLTIAANATGFNDVTPKSGSQKLVAMLDGKPIVTTWRYGLGRVAAVTTDDGSAWAPELYSAENSKLPSRTVNWAIGDPRPEAGRIDAEDGWERSPLEIMITSPSPPNLGSAQVDKVGENRYRAVITPDSRGIYTVGDYGIAVNYPLELRDVGSNPEFSRQIMASGGMLFSEDEVGRRLVEEARKKSEITTQNRVSRRWYLLFAALAIFLAEVTVRRLREVKR</sequence>
<dbReference type="EMBL" id="JARFPL010000018">
    <property type="protein sequence ID" value="MDF0593321.1"/>
    <property type="molecule type" value="Genomic_DNA"/>
</dbReference>
<reference evidence="3 4" key="1">
    <citation type="submission" date="2023-03" db="EMBL/GenBank/DDBJ databases">
        <title>Whole genome sequencing of Methanotrichaceae archaeon M04Ac.</title>
        <authorList>
            <person name="Khomyakova M.A."/>
            <person name="Merkel A.Y."/>
            <person name="Slobodkin A.I."/>
        </authorList>
    </citation>
    <scope>NUCLEOTIDE SEQUENCE [LARGE SCALE GENOMIC DNA]</scope>
    <source>
        <strain evidence="3 4">M04Ac</strain>
    </source>
</reference>
<dbReference type="PANTHER" id="PTHR37947">
    <property type="entry name" value="BLL2462 PROTEIN"/>
    <property type="match status" value="1"/>
</dbReference>
<dbReference type="CDD" id="cd00198">
    <property type="entry name" value="vWFA"/>
    <property type="match status" value="1"/>
</dbReference>